<dbReference type="RefSeq" id="XP_016291997.1">
    <property type="nucleotide sequence ID" value="XM_016436683.1"/>
</dbReference>
<dbReference type="Proteomes" id="UP000019377">
    <property type="component" value="Unassembled WGS sequence"/>
</dbReference>
<keyword evidence="3" id="KW-1185">Reference proteome</keyword>
<gene>
    <name evidence="2" type="ORF">PSEUBRA_SCAF23g05189</name>
</gene>
<organism evidence="2 3">
    <name type="scientific">Kalmanozyma brasiliensis (strain GHG001)</name>
    <name type="common">Yeast</name>
    <name type="synonym">Pseudozyma brasiliensis</name>
    <dbReference type="NCBI Taxonomy" id="1365824"/>
    <lineage>
        <taxon>Eukaryota</taxon>
        <taxon>Fungi</taxon>
        <taxon>Dikarya</taxon>
        <taxon>Basidiomycota</taxon>
        <taxon>Ustilaginomycotina</taxon>
        <taxon>Ustilaginomycetes</taxon>
        <taxon>Ustilaginales</taxon>
        <taxon>Ustilaginaceae</taxon>
        <taxon>Kalmanozyma</taxon>
    </lineage>
</organism>
<feature type="region of interest" description="Disordered" evidence="1">
    <location>
        <begin position="833"/>
        <end position="855"/>
    </location>
</feature>
<dbReference type="OrthoDB" id="2551385at2759"/>
<dbReference type="HOGENOM" id="CLU_301315_0_0_1"/>
<dbReference type="GeneID" id="27419326"/>
<dbReference type="OMA" id="RAIWTVW"/>
<dbReference type="AlphaFoldDB" id="V5EUY5"/>
<protein>
    <submittedName>
        <fullName evidence="2">Uncharacterized protein</fullName>
    </submittedName>
</protein>
<feature type="compositionally biased region" description="Polar residues" evidence="1">
    <location>
        <begin position="294"/>
        <end position="303"/>
    </location>
</feature>
<sequence length="892" mass="95359">MVPQLLPPVRVNGHVPRDTLGTGRASSSDVVLTDVHGPLSLLLVPDPLDPTIATLVLSIGFTNANNLQGASRRFVLPFRSFQRDPVSGELVSRSKVTGFDAAHRQIYPGLGAGTKGLDGGSFWFFEDVGEEGAFDRYRWERDGVGRRAIWTVWLISTPSPVVQHLQDLLCSYPAPAPPLPRWLQERNGFPWQDRYLAVDNAVSAGEPDSTSQRPLPSIPLAAPEALKEETAAPLSSPVAKDEAIPIIARGLNRSVVLSEYRNSLVAVDNLTGQIAGVLASNIDLDPDAAESNLDEANTASSDGLESDADGAQEAQTPLDEHVRTLHDKCQDTALGLDATSPVLPRTDILPGDIDYNKDLPTPRPSTIVQRPASVYRDTPAPDSRPPSILADDTFSPPPLPPKRSTSVSADVPLSHRTSTTSAFFSVASDAGAASYDSDALEIHPRDITHASLISIRDQAARDVEKHRPELLRDLQVDDGEEGEVLGAAGSSVDGPVARVWRKAVQAKKRWSKAGPAAHVEDQPEPVVSQVSIRTSKAETALEASVDGEIACQSESTVVAAATAEADGPPTIKARSSNHLPRSTLRTDQVRCIEDGVWREALDNGHLPIDAPYTHLAARGGSALYPSSILSFPRSFADGSAIELLSAEDKARKAQKEKRKQSQRVERMMQGGTVLIEFLAGSSRIGASIIRSAGLNADAGDHGASKQVGPTGLLSYVPVLPQHLLAFFGLSTAIDRSETENKVADSSESAIAPFYSAYLPSLALPSMPDWLTSLFSFTASPSAAIEAADDPSDAEEWEYAIPDFDPNSLASTPRPVYRRKRPVPSAMNGFAISASAPSSSSKAANEVDKMAGKRQERAEAAAQNRYSIVHIDSLGVGRRAFLKGMPGIDGLPF</sequence>
<evidence type="ECO:0000256" key="1">
    <source>
        <dbReference type="SAM" id="MobiDB-lite"/>
    </source>
</evidence>
<proteinExistence type="predicted"/>
<reference evidence="3" key="1">
    <citation type="journal article" date="2013" name="Genome Announc.">
        <title>Draft genome sequence of Pseudozyma brasiliensis sp. nov. strain GHG001, a high producer of endo-1,4-xylanase isolated from an insect pest of sugarcane.</title>
        <authorList>
            <person name="Oliveira J.V.D.C."/>
            <person name="dos Santos R.A.C."/>
            <person name="Borges T.A."/>
            <person name="Riano-Pachon D.M."/>
            <person name="Goldman G.H."/>
        </authorList>
    </citation>
    <scope>NUCLEOTIDE SEQUENCE [LARGE SCALE GENOMIC DNA]</scope>
    <source>
        <strain evidence="3">GHG001</strain>
    </source>
</reference>
<evidence type="ECO:0000313" key="2">
    <source>
        <dbReference type="EMBL" id="EST07008.1"/>
    </source>
</evidence>
<feature type="region of interest" description="Disordered" evidence="1">
    <location>
        <begin position="341"/>
        <end position="413"/>
    </location>
</feature>
<accession>V5EUY5</accession>
<feature type="compositionally biased region" description="Basic and acidic residues" evidence="1">
    <location>
        <begin position="844"/>
        <end position="855"/>
    </location>
</feature>
<dbReference type="eggNOG" id="ENOG502R36R">
    <property type="taxonomic scope" value="Eukaryota"/>
</dbReference>
<feature type="compositionally biased region" description="Low complexity" evidence="1">
    <location>
        <begin position="833"/>
        <end position="843"/>
    </location>
</feature>
<name>V5EUY5_KALBG</name>
<evidence type="ECO:0000313" key="3">
    <source>
        <dbReference type="Proteomes" id="UP000019377"/>
    </source>
</evidence>
<feature type="region of interest" description="Disordered" evidence="1">
    <location>
        <begin position="293"/>
        <end position="315"/>
    </location>
</feature>
<dbReference type="EMBL" id="KI545866">
    <property type="protein sequence ID" value="EST07008.1"/>
    <property type="molecule type" value="Genomic_DNA"/>
</dbReference>